<feature type="transmembrane region" description="Helical" evidence="10">
    <location>
        <begin position="83"/>
        <end position="106"/>
    </location>
</feature>
<comment type="function">
    <text evidence="9 10">Intramembrane glycolipid transporter that operates in the biosynthetic pathway of dolichol-linked oligosaccharides, the glycan precursors employed in protein asparagine (N)-glycosylation. The sequential addition of sugars to dolichol pyrophosphate produces dolichol-linked oligosaccharides containing fourteen sugars, including two GlcNAcs, nine mannoses and three glucoses. Once assembled, the oligosaccharide is transferred from the lipid to nascent proteins by oligosaccharyltransferases. The assembly of dolichol-linked oligosaccharides begins on the cytosolic side of the endoplasmic reticulum membrane and finishes in its lumen. RFT1 could mediate the translocation of the cytosolically oriented intermediate DolPP-GlcNAc2Man5, produced by ALG11, into the ER lumen where dolichol-linked oligosaccharides assembly continues. However, the intramembrane lipid transporter activity could not be confirmed in vitro.</text>
</comment>
<accession>A0A6A5X489</accession>
<dbReference type="PANTHER" id="PTHR13117:SF5">
    <property type="entry name" value="PROTEIN RFT1 HOMOLOG"/>
    <property type="match status" value="1"/>
</dbReference>
<dbReference type="Pfam" id="PF04506">
    <property type="entry name" value="Rft-1"/>
    <property type="match status" value="1"/>
</dbReference>
<gene>
    <name evidence="11" type="ORF">P154DRAFT_550042</name>
</gene>
<evidence type="ECO:0000256" key="9">
    <source>
        <dbReference type="ARBA" id="ARBA00045912"/>
    </source>
</evidence>
<evidence type="ECO:0000313" key="11">
    <source>
        <dbReference type="EMBL" id="KAF2007752.1"/>
    </source>
</evidence>
<feature type="transmembrane region" description="Helical" evidence="10">
    <location>
        <begin position="456"/>
        <end position="480"/>
    </location>
</feature>
<comment type="subcellular location">
    <subcellularLocation>
        <location evidence="1 10">Endoplasmic reticulum membrane</location>
        <topology evidence="1 10">Multi-pass membrane protein</topology>
    </subcellularLocation>
</comment>
<reference evidence="11" key="1">
    <citation type="journal article" date="2020" name="Stud. Mycol.">
        <title>101 Dothideomycetes genomes: a test case for predicting lifestyles and emergence of pathogens.</title>
        <authorList>
            <person name="Haridas S."/>
            <person name="Albert R."/>
            <person name="Binder M."/>
            <person name="Bloem J."/>
            <person name="Labutti K."/>
            <person name="Salamov A."/>
            <person name="Andreopoulos B."/>
            <person name="Baker S."/>
            <person name="Barry K."/>
            <person name="Bills G."/>
            <person name="Bluhm B."/>
            <person name="Cannon C."/>
            <person name="Castanera R."/>
            <person name="Culley D."/>
            <person name="Daum C."/>
            <person name="Ezra D."/>
            <person name="Gonzalez J."/>
            <person name="Henrissat B."/>
            <person name="Kuo A."/>
            <person name="Liang C."/>
            <person name="Lipzen A."/>
            <person name="Lutzoni F."/>
            <person name="Magnuson J."/>
            <person name="Mondo S."/>
            <person name="Nolan M."/>
            <person name="Ohm R."/>
            <person name="Pangilinan J."/>
            <person name="Park H.-J."/>
            <person name="Ramirez L."/>
            <person name="Alfaro M."/>
            <person name="Sun H."/>
            <person name="Tritt A."/>
            <person name="Yoshinaga Y."/>
            <person name="Zwiers L.-H."/>
            <person name="Turgeon B."/>
            <person name="Goodwin S."/>
            <person name="Spatafora J."/>
            <person name="Crous P."/>
            <person name="Grigoriev I."/>
        </authorList>
    </citation>
    <scope>NUCLEOTIDE SEQUENCE</scope>
    <source>
        <strain evidence="11">CBS 123094</strain>
    </source>
</reference>
<dbReference type="InterPro" id="IPR007594">
    <property type="entry name" value="RFT1"/>
</dbReference>
<feature type="transmembrane region" description="Helical" evidence="10">
    <location>
        <begin position="554"/>
        <end position="571"/>
    </location>
</feature>
<dbReference type="AlphaFoldDB" id="A0A6A5X489"/>
<feature type="transmembrane region" description="Helical" evidence="10">
    <location>
        <begin position="583"/>
        <end position="606"/>
    </location>
</feature>
<feature type="transmembrane region" description="Helical" evidence="10">
    <location>
        <begin position="160"/>
        <end position="180"/>
    </location>
</feature>
<evidence type="ECO:0000256" key="1">
    <source>
        <dbReference type="ARBA" id="ARBA00004477"/>
    </source>
</evidence>
<dbReference type="PANTHER" id="PTHR13117">
    <property type="entry name" value="ENDOPLASMIC RETICULUM MULTISPAN TRANSMEMBRANE PROTEIN-RELATED"/>
    <property type="match status" value="1"/>
</dbReference>
<keyword evidence="6 10" id="KW-1133">Transmembrane helix</keyword>
<evidence type="ECO:0000256" key="7">
    <source>
        <dbReference type="ARBA" id="ARBA00023136"/>
    </source>
</evidence>
<evidence type="ECO:0000256" key="10">
    <source>
        <dbReference type="RuleBase" id="RU365067"/>
    </source>
</evidence>
<keyword evidence="12" id="KW-1185">Reference proteome</keyword>
<dbReference type="OrthoDB" id="9979195at2759"/>
<dbReference type="EMBL" id="ML977556">
    <property type="protein sequence ID" value="KAF2007752.1"/>
    <property type="molecule type" value="Genomic_DNA"/>
</dbReference>
<protein>
    <recommendedName>
        <fullName evidence="8 10">Man(5)GlcNAc(2)-PP-dolichol translocation protein RFT1</fullName>
    </recommendedName>
</protein>
<dbReference type="GO" id="GO:0005789">
    <property type="term" value="C:endoplasmic reticulum membrane"/>
    <property type="evidence" value="ECO:0007669"/>
    <property type="project" value="UniProtKB-SubCell"/>
</dbReference>
<evidence type="ECO:0000256" key="2">
    <source>
        <dbReference type="ARBA" id="ARBA00004922"/>
    </source>
</evidence>
<keyword evidence="5 10" id="KW-0256">Endoplasmic reticulum</keyword>
<sequence length="622" mass="67863">MFFTKHVSNFWCSNSSNHSNDTRFGGGWRNGAGYCGRQKLYREIPVVRLSVTALYPCLCYFDIIGGLQRPFALLTSTAHNATFLILLSILSRFLTFAINQVLLRYLSPTLLGLSSRLDLYSITILSFARESLRVACQRTPPDSNSSTASQARAVQSVVNLSYLAVVSGIPLIVGLSWLWLRPSSISALPENIRFNESLQIYALATFIELFTEPFFTLTQQTLSYRIRASAEFFATLARCFATCGSAIYASKAGIPIGVLPFAVGQFAWAVSLLGVYFWKTRTLTRGAGYSILPQGIDNMAKGKERVSSATLGYFDVTLLRLTGSLTLQSGLKYILTQGDSLLITALASLPDQGAYALASNYGGLIARTLFQPIEESSRNLFARLCSSTIPSPPQKEDSSNSKESKAELSQASHILTTILHLYTLLSVFATTLGPPLSPLLLTLVAGRNWSATSASTVLSAYCYYIPFLALNGVIESFIAAVATNKQLHQQSLFMGGFFVLFAGSAWVFIGQLGMGGRGVVWANCVNMGLRIVWGGVFIKTFFKERGLEFGFGKVMPSAASLAVAVVMPSLLKMRIGGAFLDRYGILGELVGVGGVGGVFVTVVLFFERKFLMECYRMLRPSR</sequence>
<evidence type="ECO:0000313" key="12">
    <source>
        <dbReference type="Proteomes" id="UP000799779"/>
    </source>
</evidence>
<keyword evidence="7 10" id="KW-0472">Membrane</keyword>
<feature type="transmembrane region" description="Helical" evidence="10">
    <location>
        <begin position="520"/>
        <end position="542"/>
    </location>
</feature>
<dbReference type="Proteomes" id="UP000799779">
    <property type="component" value="Unassembled WGS sequence"/>
</dbReference>
<evidence type="ECO:0000256" key="5">
    <source>
        <dbReference type="ARBA" id="ARBA00022824"/>
    </source>
</evidence>
<feature type="transmembrane region" description="Helical" evidence="10">
    <location>
        <begin position="46"/>
        <end position="63"/>
    </location>
</feature>
<organism evidence="11 12">
    <name type="scientific">Amniculicola lignicola CBS 123094</name>
    <dbReference type="NCBI Taxonomy" id="1392246"/>
    <lineage>
        <taxon>Eukaryota</taxon>
        <taxon>Fungi</taxon>
        <taxon>Dikarya</taxon>
        <taxon>Ascomycota</taxon>
        <taxon>Pezizomycotina</taxon>
        <taxon>Dothideomycetes</taxon>
        <taxon>Pleosporomycetidae</taxon>
        <taxon>Pleosporales</taxon>
        <taxon>Amniculicolaceae</taxon>
        <taxon>Amniculicola</taxon>
    </lineage>
</organism>
<dbReference type="GO" id="GO:0034203">
    <property type="term" value="P:glycolipid translocation"/>
    <property type="evidence" value="ECO:0007669"/>
    <property type="project" value="TreeGrafter"/>
</dbReference>
<comment type="similarity">
    <text evidence="3 10">Belongs to the RFT1 family.</text>
</comment>
<evidence type="ECO:0000256" key="8">
    <source>
        <dbReference type="ARBA" id="ARBA00044793"/>
    </source>
</evidence>
<proteinExistence type="inferred from homology"/>
<keyword evidence="10" id="KW-0813">Transport</keyword>
<evidence type="ECO:0000256" key="4">
    <source>
        <dbReference type="ARBA" id="ARBA00022692"/>
    </source>
</evidence>
<evidence type="ECO:0000256" key="6">
    <source>
        <dbReference type="ARBA" id="ARBA00022989"/>
    </source>
</evidence>
<feature type="transmembrane region" description="Helical" evidence="10">
    <location>
        <begin position="256"/>
        <end position="278"/>
    </location>
</feature>
<feature type="transmembrane region" description="Helical" evidence="10">
    <location>
        <begin position="414"/>
        <end position="436"/>
    </location>
</feature>
<name>A0A6A5X489_9PLEO</name>
<evidence type="ECO:0000256" key="3">
    <source>
        <dbReference type="ARBA" id="ARBA00010288"/>
    </source>
</evidence>
<comment type="pathway">
    <text evidence="2">Protein modification; protein glycosylation.</text>
</comment>
<feature type="transmembrane region" description="Helical" evidence="10">
    <location>
        <begin position="492"/>
        <end position="514"/>
    </location>
</feature>
<keyword evidence="4 10" id="KW-0812">Transmembrane</keyword>
<dbReference type="GO" id="GO:0006488">
    <property type="term" value="P:dolichol-linked oligosaccharide biosynthetic process"/>
    <property type="evidence" value="ECO:0007669"/>
    <property type="project" value="InterPro"/>
</dbReference>